<reference evidence="1" key="1">
    <citation type="journal article" date="2020" name="New Phytol.">
        <title>Comparative genomics reveals dynamic genome evolution in host specialist ectomycorrhizal fungi.</title>
        <authorList>
            <person name="Lofgren L.A."/>
            <person name="Nguyen N.H."/>
            <person name="Vilgalys R."/>
            <person name="Ruytinx J."/>
            <person name="Liao H.L."/>
            <person name="Branco S."/>
            <person name="Kuo A."/>
            <person name="LaButti K."/>
            <person name="Lipzen A."/>
            <person name="Andreopoulos W."/>
            <person name="Pangilinan J."/>
            <person name="Riley R."/>
            <person name="Hundley H."/>
            <person name="Na H."/>
            <person name="Barry K."/>
            <person name="Grigoriev I.V."/>
            <person name="Stajich J.E."/>
            <person name="Kennedy P.G."/>
        </authorList>
    </citation>
    <scope>NUCLEOTIDE SEQUENCE</scope>
    <source>
        <strain evidence="1">FC203</strain>
    </source>
</reference>
<keyword evidence="2" id="KW-1185">Reference proteome</keyword>
<protein>
    <submittedName>
        <fullName evidence="1">Uncharacterized protein</fullName>
    </submittedName>
</protein>
<dbReference type="Gene3D" id="1.10.4100.10">
    <property type="entry name" value="2-methylcitrate dehydratase PrpD"/>
    <property type="match status" value="1"/>
</dbReference>
<comment type="caution">
    <text evidence="1">The sequence shown here is derived from an EMBL/GenBank/DDBJ whole genome shotgun (WGS) entry which is preliminary data.</text>
</comment>
<organism evidence="1 2">
    <name type="scientific">Suillus fuscotomentosus</name>
    <dbReference type="NCBI Taxonomy" id="1912939"/>
    <lineage>
        <taxon>Eukaryota</taxon>
        <taxon>Fungi</taxon>
        <taxon>Dikarya</taxon>
        <taxon>Basidiomycota</taxon>
        <taxon>Agaricomycotina</taxon>
        <taxon>Agaricomycetes</taxon>
        <taxon>Agaricomycetidae</taxon>
        <taxon>Boletales</taxon>
        <taxon>Suillineae</taxon>
        <taxon>Suillaceae</taxon>
        <taxon>Suillus</taxon>
    </lineage>
</organism>
<dbReference type="InterPro" id="IPR042188">
    <property type="entry name" value="MmgE/PrpD_sf_2"/>
</dbReference>
<accession>A0AAD4DU07</accession>
<dbReference type="EMBL" id="JABBWK010000091">
    <property type="protein sequence ID" value="KAG1893737.1"/>
    <property type="molecule type" value="Genomic_DNA"/>
</dbReference>
<proteinExistence type="predicted"/>
<sequence>LDRMDAVVRPNVHCMEDLNAFSVNYGEPSKCAIRNILHVESNDSPVLDSDDVEVEYLVGHTHRHEEGIPLLVEKFNGHIYAHFNEANQ</sequence>
<dbReference type="GeneID" id="64670201"/>
<evidence type="ECO:0000313" key="2">
    <source>
        <dbReference type="Proteomes" id="UP001195769"/>
    </source>
</evidence>
<dbReference type="RefSeq" id="XP_041219313.1">
    <property type="nucleotide sequence ID" value="XM_041375903.1"/>
</dbReference>
<feature type="non-terminal residue" evidence="1">
    <location>
        <position position="1"/>
    </location>
</feature>
<dbReference type="Proteomes" id="UP001195769">
    <property type="component" value="Unassembled WGS sequence"/>
</dbReference>
<gene>
    <name evidence="1" type="ORF">F5891DRAFT_962490</name>
</gene>
<dbReference type="InterPro" id="IPR042183">
    <property type="entry name" value="MmgE/PrpD_sf_1"/>
</dbReference>
<evidence type="ECO:0000313" key="1">
    <source>
        <dbReference type="EMBL" id="KAG1893737.1"/>
    </source>
</evidence>
<dbReference type="Gene3D" id="3.30.1330.120">
    <property type="entry name" value="2-methylcitrate dehydratase PrpD"/>
    <property type="match status" value="1"/>
</dbReference>
<name>A0AAD4DU07_9AGAM</name>
<dbReference type="AlphaFoldDB" id="A0AAD4DU07"/>